<dbReference type="STRING" id="4999.A0A1Y1UQE1"/>
<accession>A0A1Y1UQE1</accession>
<organism evidence="7 8">
    <name type="scientific">Kockovaella imperatae</name>
    <dbReference type="NCBI Taxonomy" id="4999"/>
    <lineage>
        <taxon>Eukaryota</taxon>
        <taxon>Fungi</taxon>
        <taxon>Dikarya</taxon>
        <taxon>Basidiomycota</taxon>
        <taxon>Agaricomycotina</taxon>
        <taxon>Tremellomycetes</taxon>
        <taxon>Tremellales</taxon>
        <taxon>Cuniculitremaceae</taxon>
        <taxon>Kockovaella</taxon>
    </lineage>
</organism>
<dbReference type="GO" id="GO:0034975">
    <property type="term" value="P:protein folding in endoplasmic reticulum"/>
    <property type="evidence" value="ECO:0007669"/>
    <property type="project" value="TreeGrafter"/>
</dbReference>
<dbReference type="GeneID" id="33556684"/>
<sequence length="120" mass="12994">MSVFSCHVQTMATKGIGKILVVVSCLMLLHAAYSTYEYLSTLKALGHREATTTLPQSIVVEAVLSLLLFVPSIAISSSPLRDVTYRGEMATRSIDDADARMGFLALSPRGRALFGQSQKD</sequence>
<proteinExistence type="inferred from homology"/>
<name>A0A1Y1UQE1_9TREE</name>
<evidence type="ECO:0000256" key="1">
    <source>
        <dbReference type="ARBA" id="ARBA00004127"/>
    </source>
</evidence>
<evidence type="ECO:0000256" key="5">
    <source>
        <dbReference type="ARBA" id="ARBA00023136"/>
    </source>
</evidence>
<evidence type="ECO:0000256" key="3">
    <source>
        <dbReference type="ARBA" id="ARBA00022692"/>
    </source>
</evidence>
<evidence type="ECO:0000256" key="2">
    <source>
        <dbReference type="ARBA" id="ARBA00006109"/>
    </source>
</evidence>
<dbReference type="GO" id="GO:0072546">
    <property type="term" value="C:EMC complex"/>
    <property type="evidence" value="ECO:0007669"/>
    <property type="project" value="TreeGrafter"/>
</dbReference>
<gene>
    <name evidence="7" type="ORF">BD324DRAFT_617077</name>
</gene>
<dbReference type="PANTHER" id="PTHR28144">
    <property type="entry name" value="ER MEMBRANE PROTEIN COMPLEX SUBUNIT 5"/>
    <property type="match status" value="1"/>
</dbReference>
<dbReference type="EMBL" id="NBSH01000002">
    <property type="protein sequence ID" value="ORX40253.1"/>
    <property type="molecule type" value="Genomic_DNA"/>
</dbReference>
<keyword evidence="8" id="KW-1185">Reference proteome</keyword>
<comment type="similarity">
    <text evidence="2">Belongs to the membrane magnesium transporter (TC 1.A.67) family.</text>
</comment>
<evidence type="ECO:0000256" key="4">
    <source>
        <dbReference type="ARBA" id="ARBA00022989"/>
    </source>
</evidence>
<dbReference type="AlphaFoldDB" id="A0A1Y1UQE1"/>
<keyword evidence="3 6" id="KW-0812">Transmembrane</keyword>
<evidence type="ECO:0000256" key="6">
    <source>
        <dbReference type="SAM" id="Phobius"/>
    </source>
</evidence>
<keyword evidence="4 6" id="KW-1133">Transmembrane helix</keyword>
<evidence type="ECO:0000313" key="8">
    <source>
        <dbReference type="Proteomes" id="UP000193218"/>
    </source>
</evidence>
<feature type="transmembrane region" description="Helical" evidence="6">
    <location>
        <begin position="58"/>
        <end position="76"/>
    </location>
</feature>
<dbReference type="OrthoDB" id="44756at2759"/>
<reference evidence="7 8" key="1">
    <citation type="submission" date="2017-03" db="EMBL/GenBank/DDBJ databases">
        <title>Widespread Adenine N6-methylation of Active Genes in Fungi.</title>
        <authorList>
            <consortium name="DOE Joint Genome Institute"/>
            <person name="Mondo S.J."/>
            <person name="Dannebaum R.O."/>
            <person name="Kuo R.C."/>
            <person name="Louie K.B."/>
            <person name="Bewick A.J."/>
            <person name="Labutti K."/>
            <person name="Haridas S."/>
            <person name="Kuo A."/>
            <person name="Salamov A."/>
            <person name="Ahrendt S.R."/>
            <person name="Lau R."/>
            <person name="Bowen B.P."/>
            <person name="Lipzen A."/>
            <person name="Sullivan W."/>
            <person name="Andreopoulos W.B."/>
            <person name="Clum A."/>
            <person name="Lindquist E."/>
            <person name="Daum C."/>
            <person name="Northen T.R."/>
            <person name="Ramamoorthy G."/>
            <person name="Schmitz R.J."/>
            <person name="Gryganskyi A."/>
            <person name="Culley D."/>
            <person name="Magnuson J."/>
            <person name="James T.Y."/>
            <person name="O'Malley M.A."/>
            <person name="Stajich J.E."/>
            <person name="Spatafora J.W."/>
            <person name="Visel A."/>
            <person name="Grigoriev I.V."/>
        </authorList>
    </citation>
    <scope>NUCLEOTIDE SEQUENCE [LARGE SCALE GENOMIC DNA]</scope>
    <source>
        <strain evidence="7 8">NRRL Y-17943</strain>
    </source>
</reference>
<comment type="subcellular location">
    <subcellularLocation>
        <location evidence="1">Endomembrane system</location>
        <topology evidence="1">Multi-pass membrane protein</topology>
    </subcellularLocation>
</comment>
<keyword evidence="5 6" id="KW-0472">Membrane</keyword>
<dbReference type="InParanoid" id="A0A1Y1UQE1"/>
<evidence type="ECO:0000313" key="7">
    <source>
        <dbReference type="EMBL" id="ORX40253.1"/>
    </source>
</evidence>
<protein>
    <submittedName>
        <fullName evidence="7">Membrane magnesium transporter-domain-containing protein</fullName>
    </submittedName>
</protein>
<dbReference type="InterPro" id="IPR018937">
    <property type="entry name" value="MMgT"/>
</dbReference>
<comment type="caution">
    <text evidence="7">The sequence shown here is derived from an EMBL/GenBank/DDBJ whole genome shotgun (WGS) entry which is preliminary data.</text>
</comment>
<dbReference type="InterPro" id="IPR053279">
    <property type="entry name" value="EMC_subunit"/>
</dbReference>
<dbReference type="PANTHER" id="PTHR28144:SF1">
    <property type="entry name" value="ER MEMBRANE PROTEIN COMPLEX SUBUNIT 5"/>
    <property type="match status" value="1"/>
</dbReference>
<dbReference type="RefSeq" id="XP_021874038.1">
    <property type="nucleotide sequence ID" value="XM_022014876.1"/>
</dbReference>
<dbReference type="Pfam" id="PF10270">
    <property type="entry name" value="MMgT"/>
    <property type="match status" value="1"/>
</dbReference>
<dbReference type="Proteomes" id="UP000193218">
    <property type="component" value="Unassembled WGS sequence"/>
</dbReference>